<dbReference type="RefSeq" id="WP_073457683.1">
    <property type="nucleotide sequence ID" value="NZ_CALGVN010000048.1"/>
</dbReference>
<dbReference type="Pfam" id="PF00903">
    <property type="entry name" value="Glyoxalase"/>
    <property type="match status" value="1"/>
</dbReference>
<gene>
    <name evidence="2" type="ORF">SAMN05443637_110201</name>
</gene>
<dbReference type="PROSITE" id="PS51819">
    <property type="entry name" value="VOC"/>
    <property type="match status" value="1"/>
</dbReference>
<dbReference type="CDD" id="cd07246">
    <property type="entry name" value="VOC_like"/>
    <property type="match status" value="1"/>
</dbReference>
<dbReference type="PANTHER" id="PTHR34109:SF1">
    <property type="entry name" value="VOC DOMAIN-CONTAINING PROTEIN"/>
    <property type="match status" value="1"/>
</dbReference>
<dbReference type="InterPro" id="IPR037523">
    <property type="entry name" value="VOC_core"/>
</dbReference>
<dbReference type="InterPro" id="IPR004360">
    <property type="entry name" value="Glyas_Fos-R_dOase_dom"/>
</dbReference>
<dbReference type="InterPro" id="IPR029068">
    <property type="entry name" value="Glyas_Bleomycin-R_OHBP_Dase"/>
</dbReference>
<evidence type="ECO:0000259" key="1">
    <source>
        <dbReference type="PROSITE" id="PS51819"/>
    </source>
</evidence>
<reference evidence="2 3" key="1">
    <citation type="submission" date="2016-11" db="EMBL/GenBank/DDBJ databases">
        <authorList>
            <person name="Jaros S."/>
            <person name="Januszkiewicz K."/>
            <person name="Wedrychowicz H."/>
        </authorList>
    </citation>
    <scope>NUCLEOTIDE SEQUENCE [LARGE SCALE GENOMIC DNA]</scope>
    <source>
        <strain evidence="2 3">DSM 43832</strain>
    </source>
</reference>
<dbReference type="Gene3D" id="3.30.720.110">
    <property type="match status" value="1"/>
</dbReference>
<keyword evidence="3" id="KW-1185">Reference proteome</keyword>
<sequence length="130" mass="13563">MSHIQSLQPKLVVEGADKAIAFYTAAFGAVVSDRVAHGDRVVHAQLVAGGARFTLKDAGDGDPAPTGGGIPVIMSLVVDDADAVCAQALAAGAHVIYPVADHDYGDGYRDRGGRIGDPFGHQWMLIEPRD</sequence>
<proteinExistence type="predicted"/>
<protein>
    <submittedName>
        <fullName evidence="2">Uncharacterized conserved protein PhnB, glyoxalase superfamily</fullName>
    </submittedName>
</protein>
<dbReference type="Proteomes" id="UP000184363">
    <property type="component" value="Unassembled WGS sequence"/>
</dbReference>
<feature type="domain" description="VOC" evidence="1">
    <location>
        <begin position="1"/>
        <end position="128"/>
    </location>
</feature>
<evidence type="ECO:0000313" key="2">
    <source>
        <dbReference type="EMBL" id="SHK70799.1"/>
    </source>
</evidence>
<dbReference type="STRING" id="1848.SAMN05443637_110201"/>
<dbReference type="AlphaFoldDB" id="A0A1M6UNS3"/>
<dbReference type="SUPFAM" id="SSF54593">
    <property type="entry name" value="Glyoxalase/Bleomycin resistance protein/Dihydroxybiphenyl dioxygenase"/>
    <property type="match status" value="1"/>
</dbReference>
<dbReference type="OrthoDB" id="9795306at2"/>
<organism evidence="2 3">
    <name type="scientific">Pseudonocardia thermophila</name>
    <dbReference type="NCBI Taxonomy" id="1848"/>
    <lineage>
        <taxon>Bacteria</taxon>
        <taxon>Bacillati</taxon>
        <taxon>Actinomycetota</taxon>
        <taxon>Actinomycetes</taxon>
        <taxon>Pseudonocardiales</taxon>
        <taxon>Pseudonocardiaceae</taxon>
        <taxon>Pseudonocardia</taxon>
    </lineage>
</organism>
<dbReference type="EMBL" id="FRAP01000010">
    <property type="protein sequence ID" value="SHK70799.1"/>
    <property type="molecule type" value="Genomic_DNA"/>
</dbReference>
<name>A0A1M6UNS3_PSETH</name>
<accession>A0A1M6UNS3</accession>
<dbReference type="PANTHER" id="PTHR34109">
    <property type="entry name" value="BNAUNNG04460D PROTEIN-RELATED"/>
    <property type="match status" value="1"/>
</dbReference>
<dbReference type="Gene3D" id="3.30.720.120">
    <property type="match status" value="1"/>
</dbReference>
<evidence type="ECO:0000313" key="3">
    <source>
        <dbReference type="Proteomes" id="UP000184363"/>
    </source>
</evidence>